<accession>A0A3B3CLI8</accession>
<organism evidence="1 2">
    <name type="scientific">Oryzias melastigma</name>
    <name type="common">Marine medaka</name>
    <dbReference type="NCBI Taxonomy" id="30732"/>
    <lineage>
        <taxon>Eukaryota</taxon>
        <taxon>Metazoa</taxon>
        <taxon>Chordata</taxon>
        <taxon>Craniata</taxon>
        <taxon>Vertebrata</taxon>
        <taxon>Euteleostomi</taxon>
        <taxon>Actinopterygii</taxon>
        <taxon>Neopterygii</taxon>
        <taxon>Teleostei</taxon>
        <taxon>Neoteleostei</taxon>
        <taxon>Acanthomorphata</taxon>
        <taxon>Ovalentaria</taxon>
        <taxon>Atherinomorphae</taxon>
        <taxon>Beloniformes</taxon>
        <taxon>Adrianichthyidae</taxon>
        <taxon>Oryziinae</taxon>
        <taxon>Oryzias</taxon>
    </lineage>
</organism>
<dbReference type="AlphaFoldDB" id="A0A3B3CLI8"/>
<proteinExistence type="predicted"/>
<reference evidence="1" key="1">
    <citation type="submission" date="2025-08" db="UniProtKB">
        <authorList>
            <consortium name="Ensembl"/>
        </authorList>
    </citation>
    <scope>IDENTIFICATION</scope>
</reference>
<reference evidence="1" key="2">
    <citation type="submission" date="2025-09" db="UniProtKB">
        <authorList>
            <consortium name="Ensembl"/>
        </authorList>
    </citation>
    <scope>IDENTIFICATION</scope>
</reference>
<evidence type="ECO:0000313" key="2">
    <source>
        <dbReference type="Proteomes" id="UP000261560"/>
    </source>
</evidence>
<dbReference type="Proteomes" id="UP000261560">
    <property type="component" value="Unplaced"/>
</dbReference>
<dbReference type="PaxDb" id="30732-ENSOMEP00000018712"/>
<dbReference type="Ensembl" id="ENSOMET00000027769.1">
    <property type="protein sequence ID" value="ENSOMEP00000018712.1"/>
    <property type="gene ID" value="ENSOMEG00000020453.1"/>
</dbReference>
<sequence length="145" mass="16527">MKELKPKKHLRLLYSAGKSKTHLRLPYSAGKSKTHQRPPYGAGKSKTHLRLLYGPGKFKTHIWPFYGVRKIKTHLQLPYMWGIQTNMQPPYGSVTPDYDLSLAWTTEKPAAPMCHGFSPLPFLPKEPFTFSPALCKDPVQAFSFI</sequence>
<protein>
    <submittedName>
        <fullName evidence="1">Uncharacterized protein</fullName>
    </submittedName>
</protein>
<evidence type="ECO:0000313" key="1">
    <source>
        <dbReference type="Ensembl" id="ENSOMEP00000018712.1"/>
    </source>
</evidence>
<name>A0A3B3CLI8_ORYME</name>
<keyword evidence="2" id="KW-1185">Reference proteome</keyword>